<dbReference type="InterPro" id="IPR018053">
    <property type="entry name" value="Glyco_hydro_32_AS"/>
</dbReference>
<evidence type="ECO:0000256" key="6">
    <source>
        <dbReference type="SAM" id="SignalP"/>
    </source>
</evidence>
<dbReference type="InterPro" id="IPR013320">
    <property type="entry name" value="ConA-like_dom_sf"/>
</dbReference>
<evidence type="ECO:0000259" key="7">
    <source>
        <dbReference type="Pfam" id="PF00251"/>
    </source>
</evidence>
<dbReference type="EMBL" id="MCFI01000009">
    <property type="protein sequence ID" value="ORY82682.1"/>
    <property type="molecule type" value="Genomic_DNA"/>
</dbReference>
<keyword evidence="2 5" id="KW-0378">Hydrolase</keyword>
<feature type="chain" id="PRO_5012101533" description="Beta-fructofuranosidase" evidence="6">
    <location>
        <begin position="23"/>
        <end position="590"/>
    </location>
</feature>
<dbReference type="Gene3D" id="2.115.10.20">
    <property type="entry name" value="Glycosyl hydrolase domain, family 43"/>
    <property type="match status" value="1"/>
</dbReference>
<dbReference type="PANTHER" id="PTHR42800:SF2">
    <property type="entry name" value="INVERTASE-RELATED"/>
    <property type="match status" value="1"/>
</dbReference>
<dbReference type="OMA" id="GTEWRHA"/>
<evidence type="ECO:0000259" key="8">
    <source>
        <dbReference type="Pfam" id="PF08244"/>
    </source>
</evidence>
<feature type="signal peptide" evidence="6">
    <location>
        <begin position="1"/>
        <end position="22"/>
    </location>
</feature>
<dbReference type="OrthoDB" id="202537at2759"/>
<dbReference type="SUPFAM" id="SSF49899">
    <property type="entry name" value="Concanavalin A-like lectins/glucanases"/>
    <property type="match status" value="1"/>
</dbReference>
<dbReference type="STRING" id="56484.A0A1Y2FFJ3"/>
<proteinExistence type="inferred from homology"/>
<dbReference type="PANTHER" id="PTHR42800">
    <property type="entry name" value="EXOINULINASE INUD (AFU_ORTHOLOGUE AFUA_5G00480)"/>
    <property type="match status" value="1"/>
</dbReference>
<dbReference type="GO" id="GO:0004575">
    <property type="term" value="F:sucrose alpha-glucosidase activity"/>
    <property type="evidence" value="ECO:0007669"/>
    <property type="project" value="TreeGrafter"/>
</dbReference>
<keyword evidence="6" id="KW-0732">Signal</keyword>
<dbReference type="GO" id="GO:0000324">
    <property type="term" value="C:fungal-type vacuole"/>
    <property type="evidence" value="ECO:0007669"/>
    <property type="project" value="TreeGrafter"/>
</dbReference>
<dbReference type="SUPFAM" id="SSF75005">
    <property type="entry name" value="Arabinanase/levansucrase/invertase"/>
    <property type="match status" value="1"/>
</dbReference>
<dbReference type="RefSeq" id="XP_040725553.1">
    <property type="nucleotide sequence ID" value="XM_040869318.1"/>
</dbReference>
<dbReference type="InterPro" id="IPR001362">
    <property type="entry name" value="Glyco_hydro_32"/>
</dbReference>
<protein>
    <recommendedName>
        <fullName evidence="4">Beta-fructofuranosidase</fullName>
    </recommendedName>
</protein>
<keyword evidence="3 5" id="KW-0326">Glycosidase</keyword>
<sequence length="590" mass="64343">MKTVTLPILATLLSSLAQQAAGQSGAASAAVLTTLQSRPASGQVSASASKASSVMPAESSSSAASSADCRCTSSNDQPLQEGAYGEYNRPRIHFSPSAGFMNDPNGLFYSNGTYRLYFQYNPTDTVAGNQHWGLATSTDLLNWKNHPPAIAPERKGDGIFSGSAVVDANNTSGFFDDNVPAQDRIVAIYTLFSNPGQAQDIAYSSDGGYTFTKYAGNPVITLNQTEFRDPKVFWHKPTSRWIMAVVLAQQYEMLIYSSADLKTWREESRFGPAGLLGYQYEVPDLVEVPVENSTETKWVLILSINPGAPLGGSTMPYFIGEFNGTTFVPDDYAYQVADWGKDFYAGVTWSNTPAEEGVLGIAWASNWQYTNSVPTGQWRSIQSLPRKFTIRKTKPNGQVERYALVANPTSFETLNPKQIYNGQLTSTAGNRSSDEFMLKGDGAFDMTFTSSGPGGFLVEIFSDDIAGYESIRFGYADSTAWVDRSNCQKHWYNQFFTDKMSVQAVPAPDPSVPGTKIRAVLDRSVLELFVNDGLHNAVVLFYMSENRIPGRVRFVADGNVTVTATADALTGGWNCTSCTGKTLLSKRDEL</sequence>
<dbReference type="GeneID" id="63785917"/>
<reference evidence="9 10" key="1">
    <citation type="submission" date="2016-07" db="EMBL/GenBank/DDBJ databases">
        <title>Pervasive Adenine N6-methylation of Active Genes in Fungi.</title>
        <authorList>
            <consortium name="DOE Joint Genome Institute"/>
            <person name="Mondo S.J."/>
            <person name="Dannebaum R.O."/>
            <person name="Kuo R.C."/>
            <person name="Labutti K."/>
            <person name="Haridas S."/>
            <person name="Kuo A."/>
            <person name="Salamov A."/>
            <person name="Ahrendt S.R."/>
            <person name="Lipzen A."/>
            <person name="Sullivan W."/>
            <person name="Andreopoulos W.B."/>
            <person name="Clum A."/>
            <person name="Lindquist E."/>
            <person name="Daum C."/>
            <person name="Ramamoorthy G.K."/>
            <person name="Gryganskyi A."/>
            <person name="Culley D."/>
            <person name="Magnuson J.K."/>
            <person name="James T.Y."/>
            <person name="O'Malley M.A."/>
            <person name="Stajich J.E."/>
            <person name="Spatafora J.W."/>
            <person name="Visel A."/>
            <person name="Grigoriev I.V."/>
        </authorList>
    </citation>
    <scope>NUCLEOTIDE SEQUENCE [LARGE SCALE GENOMIC DNA]</scope>
    <source>
        <strain evidence="9 10">12-1054</strain>
    </source>
</reference>
<organism evidence="9 10">
    <name type="scientific">Protomyces lactucae-debilis</name>
    <dbReference type="NCBI Taxonomy" id="2754530"/>
    <lineage>
        <taxon>Eukaryota</taxon>
        <taxon>Fungi</taxon>
        <taxon>Dikarya</taxon>
        <taxon>Ascomycota</taxon>
        <taxon>Taphrinomycotina</taxon>
        <taxon>Taphrinomycetes</taxon>
        <taxon>Taphrinales</taxon>
        <taxon>Protomycetaceae</taxon>
        <taxon>Protomyces</taxon>
    </lineage>
</organism>
<dbReference type="InterPro" id="IPR013148">
    <property type="entry name" value="Glyco_hydro_32_N"/>
</dbReference>
<feature type="domain" description="Glycosyl hydrolase family 32 N-terminal" evidence="7">
    <location>
        <begin position="93"/>
        <end position="393"/>
    </location>
</feature>
<dbReference type="Proteomes" id="UP000193685">
    <property type="component" value="Unassembled WGS sequence"/>
</dbReference>
<evidence type="ECO:0000313" key="10">
    <source>
        <dbReference type="Proteomes" id="UP000193685"/>
    </source>
</evidence>
<dbReference type="Gene3D" id="2.60.120.560">
    <property type="entry name" value="Exo-inulinase, domain 1"/>
    <property type="match status" value="1"/>
</dbReference>
<dbReference type="InterPro" id="IPR023296">
    <property type="entry name" value="Glyco_hydro_beta-prop_sf"/>
</dbReference>
<keyword evidence="10" id="KW-1185">Reference proteome</keyword>
<comment type="caution">
    <text evidence="9">The sequence shown here is derived from an EMBL/GenBank/DDBJ whole genome shotgun (WGS) entry which is preliminary data.</text>
</comment>
<dbReference type="CDD" id="cd18622">
    <property type="entry name" value="GH32_Inu-like"/>
    <property type="match status" value="1"/>
</dbReference>
<dbReference type="Pfam" id="PF08244">
    <property type="entry name" value="Glyco_hydro_32C"/>
    <property type="match status" value="1"/>
</dbReference>
<evidence type="ECO:0000313" key="9">
    <source>
        <dbReference type="EMBL" id="ORY82682.1"/>
    </source>
</evidence>
<evidence type="ECO:0000256" key="3">
    <source>
        <dbReference type="ARBA" id="ARBA00023295"/>
    </source>
</evidence>
<gene>
    <name evidence="9" type="ORF">BCR37DRAFT_379705</name>
</gene>
<dbReference type="SMART" id="SM00640">
    <property type="entry name" value="Glyco_32"/>
    <property type="match status" value="1"/>
</dbReference>
<evidence type="ECO:0000256" key="2">
    <source>
        <dbReference type="ARBA" id="ARBA00022801"/>
    </source>
</evidence>
<dbReference type="AlphaFoldDB" id="A0A1Y2FFJ3"/>
<accession>A0A1Y2FFJ3</accession>
<evidence type="ECO:0000256" key="1">
    <source>
        <dbReference type="ARBA" id="ARBA00009902"/>
    </source>
</evidence>
<comment type="similarity">
    <text evidence="1 5">Belongs to the glycosyl hydrolase 32 family.</text>
</comment>
<dbReference type="Pfam" id="PF00251">
    <property type="entry name" value="Glyco_hydro_32N"/>
    <property type="match status" value="1"/>
</dbReference>
<evidence type="ECO:0000256" key="5">
    <source>
        <dbReference type="RuleBase" id="RU362110"/>
    </source>
</evidence>
<dbReference type="InterPro" id="IPR013189">
    <property type="entry name" value="Glyco_hydro_32_C"/>
</dbReference>
<name>A0A1Y2FFJ3_PROLT</name>
<dbReference type="FunFam" id="2.115.10.20:FF:000002">
    <property type="entry name" value="Invertase 2"/>
    <property type="match status" value="1"/>
</dbReference>
<dbReference type="PROSITE" id="PS00609">
    <property type="entry name" value="GLYCOSYL_HYDROL_F32"/>
    <property type="match status" value="1"/>
</dbReference>
<feature type="domain" description="Glycosyl hydrolase family 32 C-terminal" evidence="8">
    <location>
        <begin position="443"/>
        <end position="559"/>
    </location>
</feature>
<evidence type="ECO:0000256" key="4">
    <source>
        <dbReference type="ARBA" id="ARBA00079644"/>
    </source>
</evidence>
<dbReference type="GO" id="GO:0005987">
    <property type="term" value="P:sucrose catabolic process"/>
    <property type="evidence" value="ECO:0007669"/>
    <property type="project" value="TreeGrafter"/>
</dbReference>